<sequence>MQSRAETDACIRTLTSKGSLIRTIPGMSTQDTRTSKTEDRRYDDICGATNNPDNPCKLPAGWGMLGSSGDRCKFHGGCSTGPDDTSQLEDNDYAEGNPGGRPPENNDNAALYGGFSAWTSDSERFQEDQDARERIEMFVSNYLATASEHADDLERGRRERLARELATRRLLK</sequence>
<evidence type="ECO:0000256" key="1">
    <source>
        <dbReference type="SAM" id="MobiDB-lite"/>
    </source>
</evidence>
<dbReference type="EMBL" id="KE356560">
    <property type="protein sequence ID" value="ERG91581.1"/>
    <property type="molecule type" value="Genomic_DNA"/>
</dbReference>
<evidence type="ECO:0000313" key="2">
    <source>
        <dbReference type="EMBL" id="ERG91581.1"/>
    </source>
</evidence>
<organism evidence="2 3">
    <name type="scientific">Haloquadratum walsbyi J07HQW1</name>
    <dbReference type="NCBI Taxonomy" id="1238424"/>
    <lineage>
        <taxon>Archaea</taxon>
        <taxon>Methanobacteriati</taxon>
        <taxon>Methanobacteriota</taxon>
        <taxon>Stenosarchaea group</taxon>
        <taxon>Halobacteria</taxon>
        <taxon>Halobacteriales</taxon>
        <taxon>Haloferacaceae</taxon>
        <taxon>Haloquadratum</taxon>
    </lineage>
</organism>
<protein>
    <submittedName>
        <fullName evidence="2">Uncharacterized protein</fullName>
    </submittedName>
</protein>
<gene>
    <name evidence="2" type="ORF">J07HQW1_01615</name>
</gene>
<dbReference type="AlphaFoldDB" id="U1PHD9"/>
<dbReference type="Proteomes" id="UP000030649">
    <property type="component" value="Unassembled WGS sequence"/>
</dbReference>
<name>U1PHD9_9EURY</name>
<accession>U1PHD9</accession>
<dbReference type="HOGENOM" id="CLU_1551800_0_0_2"/>
<feature type="region of interest" description="Disordered" evidence="1">
    <location>
        <begin position="73"/>
        <end position="108"/>
    </location>
</feature>
<reference evidence="2 3" key="1">
    <citation type="journal article" date="2013" name="PLoS ONE">
        <title>Assembly-driven community genomics of a hypersaline microbial ecosystem.</title>
        <authorList>
            <person name="Podell S."/>
            <person name="Ugalde J.A."/>
            <person name="Narasingarao P."/>
            <person name="Banfield J.F."/>
            <person name="Heidelberg K.B."/>
            <person name="Allen E.E."/>
        </authorList>
    </citation>
    <scope>NUCLEOTIDE SEQUENCE [LARGE SCALE GENOMIC DNA]</scope>
    <source>
        <strain evidence="3">J07HQW1</strain>
    </source>
</reference>
<evidence type="ECO:0000313" key="3">
    <source>
        <dbReference type="Proteomes" id="UP000030649"/>
    </source>
</evidence>
<proteinExistence type="predicted"/>